<name>A0A821YD84_9NEOP</name>
<sequence length="105" mass="12054">MASFYLSKTPQAVIILSRPLVARFVTECEVSGPRGSQRRACVYNLHNHFVYKRTCAVRIRCRTDRGQTWRNGLSNQLLPTSREQKVKPTVSNTFVKHFQLSATNQ</sequence>
<organism evidence="1 2">
    <name type="scientific">Pieris macdunnoughi</name>
    <dbReference type="NCBI Taxonomy" id="345717"/>
    <lineage>
        <taxon>Eukaryota</taxon>
        <taxon>Metazoa</taxon>
        <taxon>Ecdysozoa</taxon>
        <taxon>Arthropoda</taxon>
        <taxon>Hexapoda</taxon>
        <taxon>Insecta</taxon>
        <taxon>Pterygota</taxon>
        <taxon>Neoptera</taxon>
        <taxon>Endopterygota</taxon>
        <taxon>Lepidoptera</taxon>
        <taxon>Glossata</taxon>
        <taxon>Ditrysia</taxon>
        <taxon>Papilionoidea</taxon>
        <taxon>Pieridae</taxon>
        <taxon>Pierinae</taxon>
        <taxon>Pieris</taxon>
    </lineage>
</organism>
<dbReference type="Proteomes" id="UP000663880">
    <property type="component" value="Unassembled WGS sequence"/>
</dbReference>
<evidence type="ECO:0000313" key="2">
    <source>
        <dbReference type="Proteomes" id="UP000663880"/>
    </source>
</evidence>
<accession>A0A821YD84</accession>
<reference evidence="1" key="1">
    <citation type="submission" date="2021-02" db="EMBL/GenBank/DDBJ databases">
        <authorList>
            <person name="Steward A R."/>
        </authorList>
    </citation>
    <scope>NUCLEOTIDE SEQUENCE</scope>
</reference>
<proteinExistence type="predicted"/>
<comment type="caution">
    <text evidence="1">The sequence shown here is derived from an EMBL/GenBank/DDBJ whole genome shotgun (WGS) entry which is preliminary data.</text>
</comment>
<evidence type="ECO:0000313" key="1">
    <source>
        <dbReference type="EMBL" id="CAF4957567.1"/>
    </source>
</evidence>
<gene>
    <name evidence="1" type="ORF">PMACD_LOCUS16405</name>
</gene>
<dbReference type="EMBL" id="CAJOBZ010000082">
    <property type="protein sequence ID" value="CAF4957567.1"/>
    <property type="molecule type" value="Genomic_DNA"/>
</dbReference>
<protein>
    <submittedName>
        <fullName evidence="1">Uncharacterized protein</fullName>
    </submittedName>
</protein>
<keyword evidence="2" id="KW-1185">Reference proteome</keyword>
<dbReference type="AlphaFoldDB" id="A0A821YD84"/>